<dbReference type="GO" id="GO:0030686">
    <property type="term" value="C:90S preribosome"/>
    <property type="evidence" value="ECO:0007669"/>
    <property type="project" value="TreeGrafter"/>
</dbReference>
<dbReference type="EMBL" id="PDCK01000040">
    <property type="protein sequence ID" value="PRQ50697.1"/>
    <property type="molecule type" value="Genomic_DNA"/>
</dbReference>
<protein>
    <submittedName>
        <fullName evidence="1">Uncharacterized protein</fullName>
    </submittedName>
</protein>
<evidence type="ECO:0000313" key="1">
    <source>
        <dbReference type="EMBL" id="PRQ50697.1"/>
    </source>
</evidence>
<proteinExistence type="predicted"/>
<dbReference type="InterPro" id="IPR052575">
    <property type="entry name" value="SSU_processome_comp_20"/>
</dbReference>
<gene>
    <name evidence="1" type="ORF">RchiOBHm_Chr2g0136151</name>
</gene>
<name>A0A2P6RW95_ROSCH</name>
<evidence type="ECO:0000313" key="2">
    <source>
        <dbReference type="Proteomes" id="UP000238479"/>
    </source>
</evidence>
<dbReference type="AlphaFoldDB" id="A0A2P6RW95"/>
<dbReference type="Gramene" id="PRQ50697">
    <property type="protein sequence ID" value="PRQ50697"/>
    <property type="gene ID" value="RchiOBHm_Chr2g0136151"/>
</dbReference>
<sequence length="619" mass="69991">MPYYWCVRKIMFDVVEESKPFRKYGVSALLYYAMTGTLTRFHSRAKQVLLLLMDNSTLGTFVCFLRDCPRSWTLKELKLMFECLYQEIKGCVINGDVLHLSRLLSLLVSTVQVKNGTTVSDYKQMLEIGVLLVQTYIIHSGIQLGEEHLSEVVDKIFQLMLSILSGLHTYNDLSTISGCSLQWAPVFDLQKSSLLGFIQQLLQKDISIIDTFRVNILRAMNVLIETSEEDVIYLLLIFCERVQMGVQSFKLLDGSPELSRIQCFLSGTVSNWVGLLNGVENGDLSSTSIHEADLALLWGSINCFLQIVDSQEGPSLLFDLTDAIDQPLMIEDDMAMDALKMFADKMCHSDGGIRASTIRILCHFGTLSCDIEPVLKKMKTELSPSSHVDNKDFNVIQLLLSIESTPLSISTSRKVTLLISRIQMGLSAGKISEAYLPLVVNGMIGIFHNRFSHLRNPVSECLAVLISQSNGLVWENFHNYFEQCQSVFQASIDQVGQVDTVLSNKSSGIISQLYCFKLTLLPLLWMFPLMPYLHVQVLELLVEVEFMKKRFHKHISSVLQVTKSILQSAIDAVTHDSPHETAIPFWKEAFYSLVMLEKILNQFHDLSFDKDLEVCRITL</sequence>
<dbReference type="PANTHER" id="PTHR17695:SF11">
    <property type="entry name" value="SMALL SUBUNIT PROCESSOME COMPONENT 20 HOMOLOG"/>
    <property type="match status" value="1"/>
</dbReference>
<accession>A0A2P6RW95</accession>
<reference evidence="1 2" key="1">
    <citation type="journal article" date="2018" name="Nat. Genet.">
        <title>The Rosa genome provides new insights in the design of modern roses.</title>
        <authorList>
            <person name="Bendahmane M."/>
        </authorList>
    </citation>
    <scope>NUCLEOTIDE SEQUENCE [LARGE SCALE GENOMIC DNA]</scope>
    <source>
        <strain evidence="2">cv. Old Blush</strain>
    </source>
</reference>
<organism evidence="1 2">
    <name type="scientific">Rosa chinensis</name>
    <name type="common">China rose</name>
    <dbReference type="NCBI Taxonomy" id="74649"/>
    <lineage>
        <taxon>Eukaryota</taxon>
        <taxon>Viridiplantae</taxon>
        <taxon>Streptophyta</taxon>
        <taxon>Embryophyta</taxon>
        <taxon>Tracheophyta</taxon>
        <taxon>Spermatophyta</taxon>
        <taxon>Magnoliopsida</taxon>
        <taxon>eudicotyledons</taxon>
        <taxon>Gunneridae</taxon>
        <taxon>Pentapetalae</taxon>
        <taxon>rosids</taxon>
        <taxon>fabids</taxon>
        <taxon>Rosales</taxon>
        <taxon>Rosaceae</taxon>
        <taxon>Rosoideae</taxon>
        <taxon>Rosoideae incertae sedis</taxon>
        <taxon>Rosa</taxon>
    </lineage>
</organism>
<dbReference type="PANTHER" id="PTHR17695">
    <property type="entry name" value="SMALL SUBUNIT PROCESSOME COMPONENT 20 HOMOLOG"/>
    <property type="match status" value="1"/>
</dbReference>
<comment type="caution">
    <text evidence="1">The sequence shown here is derived from an EMBL/GenBank/DDBJ whole genome shotgun (WGS) entry which is preliminary data.</text>
</comment>
<dbReference type="Proteomes" id="UP000238479">
    <property type="component" value="Chromosome 2"/>
</dbReference>
<keyword evidence="2" id="KW-1185">Reference proteome</keyword>
<dbReference type="GO" id="GO:0032040">
    <property type="term" value="C:small-subunit processome"/>
    <property type="evidence" value="ECO:0007669"/>
    <property type="project" value="TreeGrafter"/>
</dbReference>
<dbReference type="STRING" id="74649.A0A2P6RW95"/>